<comment type="similarity">
    <text evidence="2">Belongs to the peptidase S54 family.</text>
</comment>
<keyword evidence="6 7" id="KW-0472">Membrane</keyword>
<feature type="transmembrane region" description="Helical" evidence="7">
    <location>
        <begin position="229"/>
        <end position="248"/>
    </location>
</feature>
<dbReference type="OrthoDB" id="9813074at2"/>
<protein>
    <submittedName>
        <fullName evidence="9">Membrane associated serine protease, rhomboid family</fullName>
    </submittedName>
</protein>
<dbReference type="GO" id="GO:0006508">
    <property type="term" value="P:proteolysis"/>
    <property type="evidence" value="ECO:0007669"/>
    <property type="project" value="UniProtKB-KW"/>
</dbReference>
<dbReference type="SUPFAM" id="SSF144091">
    <property type="entry name" value="Rhomboid-like"/>
    <property type="match status" value="1"/>
</dbReference>
<evidence type="ECO:0000256" key="4">
    <source>
        <dbReference type="ARBA" id="ARBA00022801"/>
    </source>
</evidence>
<feature type="domain" description="Peptidase S54 rhomboid" evidence="8">
    <location>
        <begin position="54"/>
        <end position="194"/>
    </location>
</feature>
<keyword evidence="4" id="KW-0378">Hydrolase</keyword>
<evidence type="ECO:0000259" key="8">
    <source>
        <dbReference type="Pfam" id="PF01694"/>
    </source>
</evidence>
<dbReference type="PANTHER" id="PTHR43731:SF14">
    <property type="entry name" value="PRESENILIN-ASSOCIATED RHOMBOID-LIKE PROTEIN, MITOCHONDRIAL"/>
    <property type="match status" value="1"/>
</dbReference>
<keyword evidence="5 7" id="KW-1133">Transmembrane helix</keyword>
<keyword evidence="10" id="KW-1185">Reference proteome</keyword>
<dbReference type="AlphaFoldDB" id="A0A1G9AUS9"/>
<dbReference type="InterPro" id="IPR035952">
    <property type="entry name" value="Rhomboid-like_sf"/>
</dbReference>
<evidence type="ECO:0000256" key="2">
    <source>
        <dbReference type="ARBA" id="ARBA00009045"/>
    </source>
</evidence>
<feature type="transmembrane region" description="Helical" evidence="7">
    <location>
        <begin position="120"/>
        <end position="139"/>
    </location>
</feature>
<dbReference type="Proteomes" id="UP000198694">
    <property type="component" value="Unassembled WGS sequence"/>
</dbReference>
<keyword evidence="3 7" id="KW-0812">Transmembrane</keyword>
<gene>
    <name evidence="9" type="ORF">SAMN05216243_2737</name>
</gene>
<proteinExistence type="inferred from homology"/>
<sequence length="251" mass="28696">MFIRNESFKDFIRFYPVVSTLVAIQLIVWLLVILGPGRALFQMGAGVNIFIENGEYWRLVTPIFLHDPNGVMHVLFNSFSLVLFGPALEQMTGKVRFLLIYFLTGIIGNFFTFIVEPSAYYVHVGASGAIYGLFGVYMYMVFFRKRLIDPGNAQIITVIIVIGIIMTFLRPGINILGHLFGFIAGLALAPIFLRNVQPFSLWRNRKANDGNISFDPNRWNKRRLPWKKYIVPLLWIFIGLLVILGLIGRLF</sequence>
<comment type="subcellular location">
    <subcellularLocation>
        <location evidence="1">Membrane</location>
        <topology evidence="1">Multi-pass membrane protein</topology>
    </subcellularLocation>
</comment>
<organism evidence="9 10">
    <name type="scientific">Sediminibacillus albus</name>
    <dbReference type="NCBI Taxonomy" id="407036"/>
    <lineage>
        <taxon>Bacteria</taxon>
        <taxon>Bacillati</taxon>
        <taxon>Bacillota</taxon>
        <taxon>Bacilli</taxon>
        <taxon>Bacillales</taxon>
        <taxon>Bacillaceae</taxon>
        <taxon>Sediminibacillus</taxon>
    </lineage>
</organism>
<feature type="transmembrane region" description="Helical" evidence="7">
    <location>
        <begin position="95"/>
        <end position="114"/>
    </location>
</feature>
<accession>A0A1G9AUS9</accession>
<feature type="transmembrane region" description="Helical" evidence="7">
    <location>
        <begin position="175"/>
        <end position="196"/>
    </location>
</feature>
<name>A0A1G9AUS9_9BACI</name>
<dbReference type="InterPro" id="IPR022764">
    <property type="entry name" value="Peptidase_S54_rhomboid_dom"/>
</dbReference>
<evidence type="ECO:0000256" key="6">
    <source>
        <dbReference type="ARBA" id="ARBA00023136"/>
    </source>
</evidence>
<dbReference type="GO" id="GO:0004252">
    <property type="term" value="F:serine-type endopeptidase activity"/>
    <property type="evidence" value="ECO:0007669"/>
    <property type="project" value="InterPro"/>
</dbReference>
<dbReference type="EMBL" id="FNFL01000004">
    <property type="protein sequence ID" value="SDK31027.1"/>
    <property type="molecule type" value="Genomic_DNA"/>
</dbReference>
<dbReference type="Pfam" id="PF01694">
    <property type="entry name" value="Rhomboid"/>
    <property type="match status" value="1"/>
</dbReference>
<feature type="transmembrane region" description="Helical" evidence="7">
    <location>
        <begin position="12"/>
        <end position="34"/>
    </location>
</feature>
<feature type="transmembrane region" description="Helical" evidence="7">
    <location>
        <begin position="151"/>
        <end position="169"/>
    </location>
</feature>
<dbReference type="InterPro" id="IPR050925">
    <property type="entry name" value="Rhomboid_protease_S54"/>
</dbReference>
<evidence type="ECO:0000256" key="1">
    <source>
        <dbReference type="ARBA" id="ARBA00004141"/>
    </source>
</evidence>
<feature type="transmembrane region" description="Helical" evidence="7">
    <location>
        <begin position="70"/>
        <end position="88"/>
    </location>
</feature>
<keyword evidence="9" id="KW-0645">Protease</keyword>
<dbReference type="RefSeq" id="WP_093215242.1">
    <property type="nucleotide sequence ID" value="NZ_FNFL01000004.1"/>
</dbReference>
<evidence type="ECO:0000256" key="3">
    <source>
        <dbReference type="ARBA" id="ARBA00022692"/>
    </source>
</evidence>
<evidence type="ECO:0000313" key="9">
    <source>
        <dbReference type="EMBL" id="SDK31027.1"/>
    </source>
</evidence>
<evidence type="ECO:0000256" key="7">
    <source>
        <dbReference type="SAM" id="Phobius"/>
    </source>
</evidence>
<evidence type="ECO:0000256" key="5">
    <source>
        <dbReference type="ARBA" id="ARBA00022989"/>
    </source>
</evidence>
<dbReference type="Gene3D" id="1.20.1540.10">
    <property type="entry name" value="Rhomboid-like"/>
    <property type="match status" value="1"/>
</dbReference>
<dbReference type="PANTHER" id="PTHR43731">
    <property type="entry name" value="RHOMBOID PROTEASE"/>
    <property type="match status" value="1"/>
</dbReference>
<dbReference type="GO" id="GO:0016020">
    <property type="term" value="C:membrane"/>
    <property type="evidence" value="ECO:0007669"/>
    <property type="project" value="UniProtKB-SubCell"/>
</dbReference>
<evidence type="ECO:0000313" key="10">
    <source>
        <dbReference type="Proteomes" id="UP000198694"/>
    </source>
</evidence>
<reference evidence="9 10" key="1">
    <citation type="submission" date="2016-10" db="EMBL/GenBank/DDBJ databases">
        <authorList>
            <person name="de Groot N.N."/>
        </authorList>
    </citation>
    <scope>NUCLEOTIDE SEQUENCE [LARGE SCALE GENOMIC DNA]</scope>
    <source>
        <strain evidence="9 10">CGMCC 1.6502</strain>
    </source>
</reference>
<dbReference type="STRING" id="407036.SAMN05216243_2737"/>